<dbReference type="PRINTS" id="PR00084">
    <property type="entry name" value="MTLDHDRGNASE"/>
</dbReference>
<dbReference type="Gene3D" id="1.10.1040.10">
    <property type="entry name" value="N-(1-d-carboxylethyl)-l-norvaline Dehydrogenase, domain 2"/>
    <property type="match status" value="1"/>
</dbReference>
<dbReference type="Pfam" id="PF08125">
    <property type="entry name" value="Mannitol_dh_C"/>
    <property type="match status" value="1"/>
</dbReference>
<reference evidence="8" key="1">
    <citation type="submission" date="2021-01" db="EMBL/GenBank/DDBJ databases">
        <authorList>
            <person name="Corre E."/>
            <person name="Pelletier E."/>
            <person name="Niang G."/>
            <person name="Scheremetjew M."/>
            <person name="Finn R."/>
            <person name="Kale V."/>
            <person name="Holt S."/>
            <person name="Cochrane G."/>
            <person name="Meng A."/>
            <person name="Brown T."/>
            <person name="Cohen L."/>
        </authorList>
    </citation>
    <scope>NUCLEOTIDE SEQUENCE</scope>
    <source>
        <strain evidence="8">GSBS06</strain>
    </source>
</reference>
<organism evidence="8">
    <name type="scientific">Aplanochytrium stocchinoi</name>
    <dbReference type="NCBI Taxonomy" id="215587"/>
    <lineage>
        <taxon>Eukaryota</taxon>
        <taxon>Sar</taxon>
        <taxon>Stramenopiles</taxon>
        <taxon>Bigyra</taxon>
        <taxon>Labyrinthulomycetes</taxon>
        <taxon>Thraustochytrida</taxon>
        <taxon>Thraustochytriidae</taxon>
        <taxon>Aplanochytrium</taxon>
    </lineage>
</organism>
<keyword evidence="3" id="KW-0520">NAD</keyword>
<evidence type="ECO:0000259" key="6">
    <source>
        <dbReference type="Pfam" id="PF01232"/>
    </source>
</evidence>
<dbReference type="InterPro" id="IPR036291">
    <property type="entry name" value="NAD(P)-bd_dom_sf"/>
</dbReference>
<dbReference type="EC" id="1.1.1.67" evidence="4"/>
<dbReference type="PANTHER" id="PTHR43362">
    <property type="entry name" value="MANNITOL DEHYDROGENASE DSF1-RELATED"/>
    <property type="match status" value="1"/>
</dbReference>
<comment type="similarity">
    <text evidence="1">Belongs to the mannitol dehydrogenase family.</text>
</comment>
<feature type="domain" description="Mannitol dehydrogenase C-terminal" evidence="7">
    <location>
        <begin position="312"/>
        <end position="500"/>
    </location>
</feature>
<feature type="domain" description="Mannitol dehydrogenase N-terminal" evidence="6">
    <location>
        <begin position="37"/>
        <end position="303"/>
    </location>
</feature>
<accession>A0A7S3PI73</accession>
<comment type="catalytic activity">
    <reaction evidence="5">
        <text>D-mannitol + NAD(+) = D-fructose + NADH + H(+)</text>
        <dbReference type="Rhea" id="RHEA:12084"/>
        <dbReference type="ChEBI" id="CHEBI:15378"/>
        <dbReference type="ChEBI" id="CHEBI:16899"/>
        <dbReference type="ChEBI" id="CHEBI:37721"/>
        <dbReference type="ChEBI" id="CHEBI:57540"/>
        <dbReference type="ChEBI" id="CHEBI:57945"/>
        <dbReference type="EC" id="1.1.1.67"/>
    </reaction>
</comment>
<dbReference type="SUPFAM" id="SSF51735">
    <property type="entry name" value="NAD(P)-binding Rossmann-fold domains"/>
    <property type="match status" value="1"/>
</dbReference>
<dbReference type="InterPro" id="IPR008927">
    <property type="entry name" value="6-PGluconate_DH-like_C_sf"/>
</dbReference>
<dbReference type="InterPro" id="IPR013328">
    <property type="entry name" value="6PGD_dom2"/>
</dbReference>
<dbReference type="InterPro" id="IPR013131">
    <property type="entry name" value="Mannitol_DH_N"/>
</dbReference>
<name>A0A7S3PI73_9STRA</name>
<evidence type="ECO:0000256" key="5">
    <source>
        <dbReference type="ARBA" id="ARBA00047733"/>
    </source>
</evidence>
<evidence type="ECO:0000256" key="3">
    <source>
        <dbReference type="ARBA" id="ARBA00023027"/>
    </source>
</evidence>
<dbReference type="Pfam" id="PF01232">
    <property type="entry name" value="Mannitol_dh"/>
    <property type="match status" value="1"/>
</dbReference>
<evidence type="ECO:0000256" key="4">
    <source>
        <dbReference type="ARBA" id="ARBA00038970"/>
    </source>
</evidence>
<evidence type="ECO:0000256" key="1">
    <source>
        <dbReference type="ARBA" id="ARBA00006541"/>
    </source>
</evidence>
<dbReference type="InterPro" id="IPR050988">
    <property type="entry name" value="Mannitol_DH/Oxidoreductase"/>
</dbReference>
<evidence type="ECO:0000313" key="8">
    <source>
        <dbReference type="EMBL" id="CAE0440066.1"/>
    </source>
</evidence>
<dbReference type="PROSITE" id="PS00974">
    <property type="entry name" value="MANNITOL_DHGENASE"/>
    <property type="match status" value="1"/>
</dbReference>
<dbReference type="SUPFAM" id="SSF48179">
    <property type="entry name" value="6-phosphogluconate dehydrogenase C-terminal domain-like"/>
    <property type="match status" value="1"/>
</dbReference>
<dbReference type="InterPro" id="IPR013118">
    <property type="entry name" value="Mannitol_DH_C"/>
</dbReference>
<dbReference type="GO" id="GO:0019594">
    <property type="term" value="P:mannitol metabolic process"/>
    <property type="evidence" value="ECO:0007669"/>
    <property type="project" value="InterPro"/>
</dbReference>
<gene>
    <name evidence="8" type="ORF">ASTO00021_LOCUS10216</name>
</gene>
<evidence type="ECO:0000256" key="2">
    <source>
        <dbReference type="ARBA" id="ARBA00023002"/>
    </source>
</evidence>
<dbReference type="InterPro" id="IPR023027">
    <property type="entry name" value="Mannitol_DH_CS"/>
</dbReference>
<evidence type="ECO:0000259" key="7">
    <source>
        <dbReference type="Pfam" id="PF08125"/>
    </source>
</evidence>
<sequence>MQVKSMDSVKKLSMKTLQSISAHLAIPEYDRSSCGQSILHLGIGGFHRAHLAYYIHQLLQRDGSSEWGIFGTGLGFPSDRKMKEALSSQDFLYTLVELGADRAGNTESNIGNSEMKAYVVGSILGMEIACDNLQEILARIASKTTKIISLTITEGGYYYNSVTGKFMIEDEQIQKDLSTPESPSTAIGLLVEGLRKRMITNNSQSKVTLLSCDNLPGNGNVLRTVIEGYTKALDNGNTLYAWIKENVSFPNSMVDRITPVTSDLLIQKLRESYFVDDVWPVNTEPFVQWVVEDNFAAGRPQLERVGVQFVNDVLPYEHMKMELLNASHSLMGYLGFLAGFKYIHEVALDDEYRAIVLHYMNREVTPVLEPVPGIDIEQYKNSLMVRFQNSRIKDTLVRICLGGSSKLPKFLLPVVRKQIAAGGDFTVAALLVAAWFRYLLGVDENGHSYEVDDPMAEALHCTAKQAGTSPDLFFEYGDLFAPDVVNSDAFRNRVTFFLQSLHRLGSRTTVHNLIIKEKIRIDVI</sequence>
<dbReference type="InterPro" id="IPR000669">
    <property type="entry name" value="Mannitol_DH"/>
</dbReference>
<dbReference type="Gene3D" id="3.40.50.720">
    <property type="entry name" value="NAD(P)-binding Rossmann-like Domain"/>
    <property type="match status" value="1"/>
</dbReference>
<dbReference type="AlphaFoldDB" id="A0A7S3PI73"/>
<proteinExistence type="inferred from homology"/>
<keyword evidence="2" id="KW-0560">Oxidoreductase</keyword>
<dbReference type="EMBL" id="HBIN01013526">
    <property type="protein sequence ID" value="CAE0440066.1"/>
    <property type="molecule type" value="Transcribed_RNA"/>
</dbReference>
<dbReference type="PANTHER" id="PTHR43362:SF1">
    <property type="entry name" value="MANNITOL DEHYDROGENASE 2-RELATED"/>
    <property type="match status" value="1"/>
</dbReference>
<protein>
    <recommendedName>
        <fullName evidence="4">mannitol 2-dehydrogenase</fullName>
        <ecNumber evidence="4">1.1.1.67</ecNumber>
    </recommendedName>
</protein>
<dbReference type="GO" id="GO:0050086">
    <property type="term" value="F:mannitol 2-dehydrogenase activity"/>
    <property type="evidence" value="ECO:0007669"/>
    <property type="project" value="UniProtKB-EC"/>
</dbReference>